<comment type="caution">
    <text evidence="3">The sequence shown here is derived from an EMBL/GenBank/DDBJ whole genome shotgun (WGS) entry which is preliminary data.</text>
</comment>
<comment type="similarity">
    <text evidence="1">Belongs to the peptidase C19 family.</text>
</comment>
<organism evidence="3 4">
    <name type="scientific">Allacma fusca</name>
    <dbReference type="NCBI Taxonomy" id="39272"/>
    <lineage>
        <taxon>Eukaryota</taxon>
        <taxon>Metazoa</taxon>
        <taxon>Ecdysozoa</taxon>
        <taxon>Arthropoda</taxon>
        <taxon>Hexapoda</taxon>
        <taxon>Collembola</taxon>
        <taxon>Symphypleona</taxon>
        <taxon>Sminthuridae</taxon>
        <taxon>Allacma</taxon>
    </lineage>
</organism>
<feature type="non-terminal residue" evidence="3">
    <location>
        <position position="1"/>
    </location>
</feature>
<accession>A0A8J2PCD9</accession>
<protein>
    <recommendedName>
        <fullName evidence="2">USP domain-containing protein</fullName>
    </recommendedName>
</protein>
<reference evidence="3" key="1">
    <citation type="submission" date="2021-06" db="EMBL/GenBank/DDBJ databases">
        <authorList>
            <person name="Hodson N. C."/>
            <person name="Mongue J. A."/>
            <person name="Jaron S. K."/>
        </authorList>
    </citation>
    <scope>NUCLEOTIDE SEQUENCE</scope>
</reference>
<dbReference type="GO" id="GO:0005634">
    <property type="term" value="C:nucleus"/>
    <property type="evidence" value="ECO:0007669"/>
    <property type="project" value="TreeGrafter"/>
</dbReference>
<dbReference type="CDD" id="cd02257">
    <property type="entry name" value="Peptidase_C19"/>
    <property type="match status" value="1"/>
</dbReference>
<dbReference type="InterPro" id="IPR028889">
    <property type="entry name" value="USP"/>
</dbReference>
<dbReference type="EMBL" id="CAJVCH010359832">
    <property type="protein sequence ID" value="CAG7816058.1"/>
    <property type="molecule type" value="Genomic_DNA"/>
</dbReference>
<evidence type="ECO:0000313" key="4">
    <source>
        <dbReference type="Proteomes" id="UP000708208"/>
    </source>
</evidence>
<dbReference type="InterPro" id="IPR001394">
    <property type="entry name" value="Peptidase_C19_UCH"/>
</dbReference>
<dbReference type="PROSITE" id="PS50235">
    <property type="entry name" value="USP_3"/>
    <property type="match status" value="1"/>
</dbReference>
<feature type="non-terminal residue" evidence="3">
    <location>
        <position position="200"/>
    </location>
</feature>
<feature type="domain" description="USP" evidence="2">
    <location>
        <begin position="1"/>
        <end position="200"/>
    </location>
</feature>
<evidence type="ECO:0000259" key="2">
    <source>
        <dbReference type="PROSITE" id="PS50235"/>
    </source>
</evidence>
<dbReference type="GO" id="GO:0004843">
    <property type="term" value="F:cysteine-type deubiquitinase activity"/>
    <property type="evidence" value="ECO:0007669"/>
    <property type="project" value="InterPro"/>
</dbReference>
<evidence type="ECO:0000313" key="3">
    <source>
        <dbReference type="EMBL" id="CAG7816058.1"/>
    </source>
</evidence>
<keyword evidence="4" id="KW-1185">Reference proteome</keyword>
<sequence>KLARSTPGCVFGECAQQDAYEFLGFLLCRIHEELSFDDMPSPLREMFEIATVETLTRKCVVCGKVGISSEEQSSFGISLPLGDAPSLSLESCLKLYTEPQELSTGRCQKCGNDCNVVHQISLRQVPRYLIFHLKRFRCRRIGLTNANEPNAISISKLFTQVDYPLKLDVKPFLYDGDVDAGSRSIFYETYAIVNHIGNSM</sequence>
<evidence type="ECO:0000256" key="1">
    <source>
        <dbReference type="ARBA" id="ARBA00009085"/>
    </source>
</evidence>
<dbReference type="GO" id="GO:0005829">
    <property type="term" value="C:cytosol"/>
    <property type="evidence" value="ECO:0007669"/>
    <property type="project" value="TreeGrafter"/>
</dbReference>
<gene>
    <name evidence="3" type="ORF">AFUS01_LOCUS26695</name>
</gene>
<dbReference type="AlphaFoldDB" id="A0A8J2PCD9"/>
<dbReference type="Pfam" id="PF00443">
    <property type="entry name" value="UCH"/>
    <property type="match status" value="1"/>
</dbReference>
<dbReference type="PANTHER" id="PTHR24006">
    <property type="entry name" value="UBIQUITIN CARBOXYL-TERMINAL HYDROLASE"/>
    <property type="match status" value="1"/>
</dbReference>
<dbReference type="Proteomes" id="UP000708208">
    <property type="component" value="Unassembled WGS sequence"/>
</dbReference>
<name>A0A8J2PCD9_9HEXA</name>
<dbReference type="InterPro" id="IPR050164">
    <property type="entry name" value="Peptidase_C19"/>
</dbReference>
<proteinExistence type="inferred from homology"/>
<dbReference type="GO" id="GO:0016579">
    <property type="term" value="P:protein deubiquitination"/>
    <property type="evidence" value="ECO:0007669"/>
    <property type="project" value="InterPro"/>
</dbReference>
<dbReference type="OrthoDB" id="6516050at2759"/>